<feature type="non-terminal residue" evidence="2">
    <location>
        <position position="222"/>
    </location>
</feature>
<evidence type="ECO:0000313" key="3">
    <source>
        <dbReference type="Proteomes" id="UP000782843"/>
    </source>
</evidence>
<dbReference type="InterPro" id="IPR023577">
    <property type="entry name" value="CYTH_domain"/>
</dbReference>
<dbReference type="NCBIfam" id="TIGR01764">
    <property type="entry name" value="excise"/>
    <property type="match status" value="1"/>
</dbReference>
<dbReference type="Pfam" id="PF01928">
    <property type="entry name" value="CYTH"/>
    <property type="match status" value="1"/>
</dbReference>
<dbReference type="GO" id="GO:0003677">
    <property type="term" value="F:DNA binding"/>
    <property type="evidence" value="ECO:0007669"/>
    <property type="project" value="InterPro"/>
</dbReference>
<name>A0A955L442_9BACT</name>
<dbReference type="InterPro" id="IPR010093">
    <property type="entry name" value="SinI_DNA-bd"/>
</dbReference>
<dbReference type="AlphaFoldDB" id="A0A955L442"/>
<dbReference type="EMBL" id="JAGQLG010000186">
    <property type="protein sequence ID" value="MCA9382630.1"/>
    <property type="molecule type" value="Genomic_DNA"/>
</dbReference>
<reference evidence="2" key="2">
    <citation type="journal article" date="2021" name="Microbiome">
        <title>Successional dynamics and alternative stable states in a saline activated sludge microbial community over 9 years.</title>
        <authorList>
            <person name="Wang Y."/>
            <person name="Ye J."/>
            <person name="Ju F."/>
            <person name="Liu L."/>
            <person name="Boyd J.A."/>
            <person name="Deng Y."/>
            <person name="Parks D.H."/>
            <person name="Jiang X."/>
            <person name="Yin X."/>
            <person name="Woodcroft B.J."/>
            <person name="Tyson G.W."/>
            <person name="Hugenholtz P."/>
            <person name="Polz M.F."/>
            <person name="Zhang T."/>
        </authorList>
    </citation>
    <scope>NUCLEOTIDE SEQUENCE</scope>
    <source>
        <strain evidence="2">HKST-UBA10</strain>
    </source>
</reference>
<organism evidence="2 3">
    <name type="scientific">Candidatus Dojkabacteria bacterium</name>
    <dbReference type="NCBI Taxonomy" id="2099670"/>
    <lineage>
        <taxon>Bacteria</taxon>
        <taxon>Candidatus Dojkabacteria</taxon>
    </lineage>
</organism>
<dbReference type="SUPFAM" id="SSF46955">
    <property type="entry name" value="Putative DNA-binding domain"/>
    <property type="match status" value="1"/>
</dbReference>
<comment type="caution">
    <text evidence="2">The sequence shown here is derived from an EMBL/GenBank/DDBJ whole genome shotgun (WGS) entry which is preliminary data.</text>
</comment>
<evidence type="ECO:0000313" key="2">
    <source>
        <dbReference type="EMBL" id="MCA9382630.1"/>
    </source>
</evidence>
<dbReference type="PROSITE" id="PS51707">
    <property type="entry name" value="CYTH"/>
    <property type="match status" value="1"/>
</dbReference>
<dbReference type="InterPro" id="IPR041657">
    <property type="entry name" value="HTH_17"/>
</dbReference>
<proteinExistence type="predicted"/>
<reference evidence="2" key="1">
    <citation type="submission" date="2020-04" db="EMBL/GenBank/DDBJ databases">
        <authorList>
            <person name="Zhang T."/>
        </authorList>
    </citation>
    <scope>NUCLEOTIDE SEQUENCE</scope>
    <source>
        <strain evidence="2">HKST-UBA10</strain>
    </source>
</reference>
<gene>
    <name evidence="2" type="ORF">KC660_04475</name>
</gene>
<dbReference type="SUPFAM" id="SSF55154">
    <property type="entry name" value="CYTH-like phosphatases"/>
    <property type="match status" value="1"/>
</dbReference>
<sequence>MRDNLLTIKETATELGIHWQTVRNYIDRGELKAYKIGKLVRISREDLDAFISGSKDIDEKIEVELRYKVESVREIQKKLLDINARQVEQTHIIDHWFVPVNIKSLEEEIDWFDIKRNTGVRIREYINEYGNQISASLETKRLTLAMNHDTFLETEMKVESYHKAKEFMEMLDRKEYLTIDKSRILFKHEDFTISIDSIKDFITGVEIEYIGLGNREEIIKII</sequence>
<accession>A0A955L442</accession>
<dbReference type="InterPro" id="IPR009061">
    <property type="entry name" value="DNA-bd_dom_put_sf"/>
</dbReference>
<dbReference type="Pfam" id="PF12728">
    <property type="entry name" value="HTH_17"/>
    <property type="match status" value="1"/>
</dbReference>
<dbReference type="Proteomes" id="UP000782843">
    <property type="component" value="Unassembled WGS sequence"/>
</dbReference>
<protein>
    <submittedName>
        <fullName evidence="2">Helix-turn-helix domain-containing protein</fullName>
    </submittedName>
</protein>
<dbReference type="Gene3D" id="2.40.320.10">
    <property type="entry name" value="Hypothetical Protein Pfu-838710-001"/>
    <property type="match status" value="1"/>
</dbReference>
<feature type="domain" description="CYTH" evidence="1">
    <location>
        <begin position="60"/>
        <end position="222"/>
    </location>
</feature>
<dbReference type="InterPro" id="IPR033469">
    <property type="entry name" value="CYTH-like_dom_sf"/>
</dbReference>
<evidence type="ECO:0000259" key="1">
    <source>
        <dbReference type="PROSITE" id="PS51707"/>
    </source>
</evidence>